<protein>
    <recommendedName>
        <fullName evidence="4">Ig-like domain-containing protein</fullName>
    </recommendedName>
</protein>
<accession>A0A9W6LX89</accession>
<reference evidence="2" key="1">
    <citation type="journal article" date="2014" name="Int. J. Syst. Evol. Microbiol.">
        <title>Complete genome sequence of Corynebacterium casei LMG S-19264T (=DSM 44701T), isolated from a smear-ripened cheese.</title>
        <authorList>
            <consortium name="US DOE Joint Genome Institute (JGI-PGF)"/>
            <person name="Walter F."/>
            <person name="Albersmeier A."/>
            <person name="Kalinowski J."/>
            <person name="Ruckert C."/>
        </authorList>
    </citation>
    <scope>NUCLEOTIDE SEQUENCE</scope>
    <source>
        <strain evidence="2">VKM Ac-1020</strain>
    </source>
</reference>
<proteinExistence type="predicted"/>
<sequence length="185" mass="18984">MRKNTNRRNLLVVSAVALGLSLIAAPLIGNGANAALDDGGFCIQAKGFQGEFTGMAGAKSCGTAEQPEEPEIPEPIVASSACSLSSASHIRFRWSVDTSLNGAAEHGVLVDGKIQELPGSITATTTGGPSGYTTDFTGSSVIPLGSSATYAVRFASGEHASKWVLYKTQRSLVGGISTCVYAGLM</sequence>
<dbReference type="RefSeq" id="WP_271173908.1">
    <property type="nucleotide sequence ID" value="NZ_BSEJ01000011.1"/>
</dbReference>
<evidence type="ECO:0000313" key="2">
    <source>
        <dbReference type="EMBL" id="GLJ62217.1"/>
    </source>
</evidence>
<dbReference type="EMBL" id="BSEJ01000011">
    <property type="protein sequence ID" value="GLJ62217.1"/>
    <property type="molecule type" value="Genomic_DNA"/>
</dbReference>
<dbReference type="InterPro" id="IPR006311">
    <property type="entry name" value="TAT_signal"/>
</dbReference>
<evidence type="ECO:0008006" key="4">
    <source>
        <dbReference type="Google" id="ProtNLM"/>
    </source>
</evidence>
<organism evidence="2 3">
    <name type="scientific">Microbacterium barkeri</name>
    <dbReference type="NCBI Taxonomy" id="33917"/>
    <lineage>
        <taxon>Bacteria</taxon>
        <taxon>Bacillati</taxon>
        <taxon>Actinomycetota</taxon>
        <taxon>Actinomycetes</taxon>
        <taxon>Micrococcales</taxon>
        <taxon>Microbacteriaceae</taxon>
        <taxon>Microbacterium</taxon>
    </lineage>
</organism>
<feature type="signal peptide" evidence="1">
    <location>
        <begin position="1"/>
        <end position="24"/>
    </location>
</feature>
<keyword evidence="3" id="KW-1185">Reference proteome</keyword>
<evidence type="ECO:0000256" key="1">
    <source>
        <dbReference type="SAM" id="SignalP"/>
    </source>
</evidence>
<comment type="caution">
    <text evidence="2">The sequence shown here is derived from an EMBL/GenBank/DDBJ whole genome shotgun (WGS) entry which is preliminary data.</text>
</comment>
<dbReference type="AlphaFoldDB" id="A0A9W6LX89"/>
<gene>
    <name evidence="2" type="ORF">GCM10017576_23470</name>
</gene>
<name>A0A9W6LX89_9MICO</name>
<dbReference type="PROSITE" id="PS51318">
    <property type="entry name" value="TAT"/>
    <property type="match status" value="1"/>
</dbReference>
<keyword evidence="1" id="KW-0732">Signal</keyword>
<feature type="chain" id="PRO_5040719225" description="Ig-like domain-containing protein" evidence="1">
    <location>
        <begin position="25"/>
        <end position="185"/>
    </location>
</feature>
<evidence type="ECO:0000313" key="3">
    <source>
        <dbReference type="Proteomes" id="UP001142462"/>
    </source>
</evidence>
<dbReference type="Proteomes" id="UP001142462">
    <property type="component" value="Unassembled WGS sequence"/>
</dbReference>
<reference evidence="2" key="2">
    <citation type="submission" date="2023-01" db="EMBL/GenBank/DDBJ databases">
        <authorList>
            <person name="Sun Q."/>
            <person name="Evtushenko L."/>
        </authorList>
    </citation>
    <scope>NUCLEOTIDE SEQUENCE</scope>
    <source>
        <strain evidence="2">VKM Ac-1020</strain>
    </source>
</reference>